<dbReference type="OrthoDB" id="7340501at2759"/>
<evidence type="ECO:0000256" key="6">
    <source>
        <dbReference type="ARBA" id="ARBA00023242"/>
    </source>
</evidence>
<name>V5ESW2_KALBG</name>
<keyword evidence="5" id="KW-0804">Transcription</keyword>
<dbReference type="eggNOG" id="KOG0681">
    <property type="taxonomic scope" value="Eukaryota"/>
</dbReference>
<dbReference type="GO" id="GO:0005634">
    <property type="term" value="C:nucleus"/>
    <property type="evidence" value="ECO:0007669"/>
    <property type="project" value="UniProtKB-SubCell"/>
</dbReference>
<dbReference type="SMART" id="SM00268">
    <property type="entry name" value="ACTIN"/>
    <property type="match status" value="1"/>
</dbReference>
<keyword evidence="6" id="KW-0539">Nucleus</keyword>
<comment type="similarity">
    <text evidence="7">Belongs to the actin family.</text>
</comment>
<keyword evidence="2" id="KW-0227">DNA damage</keyword>
<evidence type="ECO:0000256" key="7">
    <source>
        <dbReference type="RuleBase" id="RU000487"/>
    </source>
</evidence>
<comment type="subcellular location">
    <subcellularLocation>
        <location evidence="1">Nucleus</location>
    </subcellularLocation>
</comment>
<dbReference type="STRING" id="1365824.V5ESW2"/>
<dbReference type="GeneID" id="27417864"/>
<dbReference type="PANTHER" id="PTHR11937">
    <property type="entry name" value="ACTIN"/>
    <property type="match status" value="1"/>
</dbReference>
<dbReference type="GO" id="GO:0006974">
    <property type="term" value="P:DNA damage response"/>
    <property type="evidence" value="ECO:0007669"/>
    <property type="project" value="UniProtKB-KW"/>
</dbReference>
<evidence type="ECO:0000256" key="5">
    <source>
        <dbReference type="ARBA" id="ARBA00023163"/>
    </source>
</evidence>
<dbReference type="InterPro" id="IPR004000">
    <property type="entry name" value="Actin"/>
</dbReference>
<dbReference type="Gene3D" id="3.90.640.10">
    <property type="entry name" value="Actin, Chain A, domain 4"/>
    <property type="match status" value="2"/>
</dbReference>
<dbReference type="InterPro" id="IPR043129">
    <property type="entry name" value="ATPase_NBD"/>
</dbReference>
<dbReference type="Proteomes" id="UP000019377">
    <property type="component" value="Unassembled WGS sequence"/>
</dbReference>
<dbReference type="RefSeq" id="XP_016293304.1">
    <property type="nucleotide sequence ID" value="XM_016435245.1"/>
</dbReference>
<dbReference type="EMBL" id="KI545859">
    <property type="protein sequence ID" value="EST08315.1"/>
    <property type="molecule type" value="Genomic_DNA"/>
</dbReference>
<dbReference type="Pfam" id="PF00022">
    <property type="entry name" value="Actin"/>
    <property type="match status" value="2"/>
</dbReference>
<keyword evidence="4" id="KW-0175">Coiled coil</keyword>
<dbReference type="FunFam" id="3.30.420.40:FF:000058">
    <property type="entry name" value="Putative actin-related protein 5"/>
    <property type="match status" value="1"/>
</dbReference>
<dbReference type="HOGENOM" id="CLU_008246_1_0_1"/>
<evidence type="ECO:0000256" key="1">
    <source>
        <dbReference type="ARBA" id="ARBA00004123"/>
    </source>
</evidence>
<keyword evidence="10" id="KW-1185">Reference proteome</keyword>
<feature type="compositionally biased region" description="Acidic residues" evidence="8">
    <location>
        <begin position="566"/>
        <end position="575"/>
    </location>
</feature>
<dbReference type="FunFam" id="3.30.420.40:FF:000122">
    <property type="entry name" value="ARP5 actin-related protein 5 homolog"/>
    <property type="match status" value="1"/>
</dbReference>
<protein>
    <submittedName>
        <fullName evidence="9">Actin</fullName>
    </submittedName>
</protein>
<proteinExistence type="inferred from homology"/>
<organism evidence="9 10">
    <name type="scientific">Kalmanozyma brasiliensis (strain GHG001)</name>
    <name type="common">Yeast</name>
    <name type="synonym">Pseudozyma brasiliensis</name>
    <dbReference type="NCBI Taxonomy" id="1365824"/>
    <lineage>
        <taxon>Eukaryota</taxon>
        <taxon>Fungi</taxon>
        <taxon>Dikarya</taxon>
        <taxon>Basidiomycota</taxon>
        <taxon>Ustilaginomycotina</taxon>
        <taxon>Ustilaginomycetes</taxon>
        <taxon>Ustilaginales</taxon>
        <taxon>Ustilaginaceae</taxon>
        <taxon>Kalmanozyma</taxon>
    </lineage>
</organism>
<dbReference type="CDD" id="cd10211">
    <property type="entry name" value="ASKHA_NBD_Arp5"/>
    <property type="match status" value="1"/>
</dbReference>
<accession>V5ESW2</accession>
<sequence>MAPVAVHDSRMPGSSSNGAASSSSTPYQPLDHVPVHPAADFPKPKPVPKLAYRTSAYFNTECPIVIDNGSSELRAGFALSSPSKPTSYSSQPFVAYDNLISKVRDRKKSLTMLLVGNDVYADGLSRSSIRTPFDSDVVTGWDAMEIVLDYTFANLGIDTDRVNHPVCMTETLCNPAYSRGIMNELMFEAYQVPMVNYGVDCLFSAYQNEVGPDALVVSSGRSSTVVVPTVGGKGILTNSKRLAWGGAQASDLLLRLIQLKYPNFPSRVTPWQAQNMMEDLCYVSSDYTTDIRGMSMLPASHKTHNPSSWTPMERSDVIIQFPFADALPEQKSAEDLAAQAERRKAAGDRLREQTRKMRLEKMMQKENDLRYYLQLKEWKGKERKAEYLKRLENDGFDNEGALDKMVTKIEGALKRFRAKELGEEYVEDDKSEEPSFPLVDVPDADLDEEGVKEKRKQRLMKAGYDARLRAKAEKAEEKRLEEEALQRDEDERVNNPRVWSSKLRREYDDAINRIKERKRMKEMLSDRKSLAAQQRMKSITALASDAPASGSATPTGGRKRKKGGEEDTFGANDDDWAIYREIQAADDSEEEEDAYTNLANIETRLLTLDPTFGPDDTYAARLARKNRLTLTFFNGPGGGQESTIAPTDTALDDPTNAADPESIRRAHQLHLNVERIRVPEVLWQPSIAGLDQAGLDEVCSHVVHSFDAETRARMLQNIFVTGRHTAYRGFEERLYSSIRASQPSSVSVKVTAAKDRRFDAWKGAARWSVGDEFRQSAITKQDYEEKGKEWFKEHALSANWR</sequence>
<feature type="compositionally biased region" description="Low complexity" evidence="8">
    <location>
        <begin position="13"/>
        <end position="24"/>
    </location>
</feature>
<reference evidence="10" key="1">
    <citation type="journal article" date="2013" name="Genome Announc.">
        <title>Draft genome sequence of Pseudozyma brasiliensis sp. nov. strain GHG001, a high producer of endo-1,4-xylanase isolated from an insect pest of sugarcane.</title>
        <authorList>
            <person name="Oliveira J.V.D.C."/>
            <person name="dos Santos R.A.C."/>
            <person name="Borges T.A."/>
            <person name="Riano-Pachon D.M."/>
            <person name="Goldman G.H."/>
        </authorList>
    </citation>
    <scope>NUCLEOTIDE SEQUENCE [LARGE SCALE GENOMIC DNA]</scope>
    <source>
        <strain evidence="10">GHG001</strain>
    </source>
</reference>
<feature type="region of interest" description="Disordered" evidence="8">
    <location>
        <begin position="1"/>
        <end position="30"/>
    </location>
</feature>
<dbReference type="OMA" id="YPFTEHV"/>
<keyword evidence="3" id="KW-0805">Transcription regulation</keyword>
<evidence type="ECO:0000256" key="3">
    <source>
        <dbReference type="ARBA" id="ARBA00023015"/>
    </source>
</evidence>
<gene>
    <name evidence="9" type="ORF">PSEUBRA_SCAF17g04311</name>
</gene>
<evidence type="ECO:0000256" key="2">
    <source>
        <dbReference type="ARBA" id="ARBA00022763"/>
    </source>
</evidence>
<feature type="region of interest" description="Disordered" evidence="8">
    <location>
        <begin position="541"/>
        <end position="575"/>
    </location>
</feature>
<evidence type="ECO:0000256" key="8">
    <source>
        <dbReference type="SAM" id="MobiDB-lite"/>
    </source>
</evidence>
<evidence type="ECO:0000313" key="10">
    <source>
        <dbReference type="Proteomes" id="UP000019377"/>
    </source>
</evidence>
<dbReference type="AlphaFoldDB" id="V5ESW2"/>
<evidence type="ECO:0000313" key="9">
    <source>
        <dbReference type="EMBL" id="EST08315.1"/>
    </source>
</evidence>
<evidence type="ECO:0000256" key="4">
    <source>
        <dbReference type="ARBA" id="ARBA00023054"/>
    </source>
</evidence>
<dbReference type="SUPFAM" id="SSF53067">
    <property type="entry name" value="Actin-like ATPase domain"/>
    <property type="match status" value="2"/>
</dbReference>
<dbReference type="Gene3D" id="3.30.420.40">
    <property type="match status" value="4"/>
</dbReference>